<sequence length="466" mass="51234">MGTRRRFIVLACLRSPGLPLGEAGGRLQHLDINSSSVLPKPDFLPFLSLSLDRSHLSSVHRRRASDFPASPSFPDVGGGRLLEPLTLLSPSPHSLSSLSYLRVFLLNLLDLVPPMKGLEYSDRSGNRENNKQRARVRARLLFEPEATYCKYCRDDPLSPRVTSPFLMERDVSPNVFYPCVFCSFPSDLRTNFLSPVLASFCAALRTCLPEVRRSLDPLERGSVRDSLVLLTFLQLFLRTFFSSSPTTSFSVLLYFSLLLTHSSSFSCLLIRPFSVSSLSSLVSQSPYLPLSLSPFRSPYSLSVSFLRHLLPSLSGTSFLLPHPVLNLPPDHVLLPSCLPLLRFLSYLGDKFESGLLPLFAFLFSLIFPFDFSVLSSFVLSPLPCPSLSFSTFYLLPAGDLICSTLAIRVTQVLAGGGEPRFPSLGNLLGASGGFLGAGRLARTHGERPGSRVQGFTGSLLAFTSLR</sequence>
<dbReference type="Proteomes" id="UP000283509">
    <property type="component" value="Unassembled WGS sequence"/>
</dbReference>
<proteinExistence type="predicted"/>
<evidence type="ECO:0000313" key="2">
    <source>
        <dbReference type="Proteomes" id="UP000283509"/>
    </source>
</evidence>
<comment type="caution">
    <text evidence="1">The sequence shown here is derived from an EMBL/GenBank/DDBJ whole genome shotgun (WGS) entry which is preliminary data.</text>
</comment>
<dbReference type="EMBL" id="QCYY01002822">
    <property type="protein sequence ID" value="ROT67313.1"/>
    <property type="molecule type" value="Genomic_DNA"/>
</dbReference>
<organism evidence="1 2">
    <name type="scientific">Penaeus vannamei</name>
    <name type="common">Whiteleg shrimp</name>
    <name type="synonym">Litopenaeus vannamei</name>
    <dbReference type="NCBI Taxonomy" id="6689"/>
    <lineage>
        <taxon>Eukaryota</taxon>
        <taxon>Metazoa</taxon>
        <taxon>Ecdysozoa</taxon>
        <taxon>Arthropoda</taxon>
        <taxon>Crustacea</taxon>
        <taxon>Multicrustacea</taxon>
        <taxon>Malacostraca</taxon>
        <taxon>Eumalacostraca</taxon>
        <taxon>Eucarida</taxon>
        <taxon>Decapoda</taxon>
        <taxon>Dendrobranchiata</taxon>
        <taxon>Penaeoidea</taxon>
        <taxon>Penaeidae</taxon>
        <taxon>Penaeus</taxon>
    </lineage>
</organism>
<reference evidence="1 2" key="2">
    <citation type="submission" date="2019-01" db="EMBL/GenBank/DDBJ databases">
        <title>The decoding of complex shrimp genome reveals the adaptation for benthos swimmer, frequently molting mechanism and breeding impact on genome.</title>
        <authorList>
            <person name="Sun Y."/>
            <person name="Gao Y."/>
            <person name="Yu Y."/>
        </authorList>
    </citation>
    <scope>NUCLEOTIDE SEQUENCE [LARGE SCALE GENOMIC DNA]</scope>
    <source>
        <tissue evidence="1">Muscle</tissue>
    </source>
</reference>
<keyword evidence="2" id="KW-1185">Reference proteome</keyword>
<dbReference type="AlphaFoldDB" id="A0A3R7MQB7"/>
<reference evidence="1 2" key="1">
    <citation type="submission" date="2018-04" db="EMBL/GenBank/DDBJ databases">
        <authorList>
            <person name="Zhang X."/>
            <person name="Yuan J."/>
            <person name="Li F."/>
            <person name="Xiang J."/>
        </authorList>
    </citation>
    <scope>NUCLEOTIDE SEQUENCE [LARGE SCALE GENOMIC DNA]</scope>
    <source>
        <tissue evidence="1">Muscle</tissue>
    </source>
</reference>
<name>A0A3R7MQB7_PENVA</name>
<evidence type="ECO:0000313" key="1">
    <source>
        <dbReference type="EMBL" id="ROT67313.1"/>
    </source>
</evidence>
<accession>A0A3R7MQB7</accession>
<gene>
    <name evidence="1" type="ORF">C7M84_014603</name>
</gene>
<protein>
    <submittedName>
        <fullName evidence="1">Uncharacterized protein</fullName>
    </submittedName>
</protein>